<name>A0A6C0G0R9_9BACL</name>
<reference evidence="2 3" key="1">
    <citation type="submission" date="2020-01" db="EMBL/GenBank/DDBJ databases">
        <title>Paenibacillus sp. nov., isolated from tomato rhizosphere.</title>
        <authorList>
            <person name="Weon H.-Y."/>
            <person name="Lee S.A."/>
        </authorList>
    </citation>
    <scope>NUCLEOTIDE SEQUENCE [LARGE SCALE GENOMIC DNA]</scope>
    <source>
        <strain evidence="2 3">12200R-189</strain>
    </source>
</reference>
<dbReference type="Proteomes" id="UP000476064">
    <property type="component" value="Chromosome"/>
</dbReference>
<dbReference type="Gene3D" id="3.40.630.30">
    <property type="match status" value="1"/>
</dbReference>
<dbReference type="GO" id="GO:0016747">
    <property type="term" value="F:acyltransferase activity, transferring groups other than amino-acyl groups"/>
    <property type="evidence" value="ECO:0007669"/>
    <property type="project" value="InterPro"/>
</dbReference>
<sequence>MNLELGYRMAGPEDAVLIAPMNRQLIADEGSENPMTLPELEARMRRFLETGWSCALLELDGAVVGYALFETRPQPYDNARQEVFLRQYFIAADYRRQGIGKAGIALLETHAFPPGATVVLDVLSENTRGRQFWQRAGFEPYAVTMKKKRPVRNGG</sequence>
<dbReference type="AlphaFoldDB" id="A0A6C0G0R9"/>
<dbReference type="Pfam" id="PF00583">
    <property type="entry name" value="Acetyltransf_1"/>
    <property type="match status" value="1"/>
</dbReference>
<dbReference type="CDD" id="cd04301">
    <property type="entry name" value="NAT_SF"/>
    <property type="match status" value="1"/>
</dbReference>
<dbReference type="InterPro" id="IPR016181">
    <property type="entry name" value="Acyl_CoA_acyltransferase"/>
</dbReference>
<feature type="domain" description="N-acetyltransferase" evidence="1">
    <location>
        <begin position="5"/>
        <end position="155"/>
    </location>
</feature>
<dbReference type="RefSeq" id="WP_162357249.1">
    <property type="nucleotide sequence ID" value="NZ_CP048209.1"/>
</dbReference>
<dbReference type="KEGG" id="plyc:GXP70_13195"/>
<dbReference type="PROSITE" id="PS51186">
    <property type="entry name" value="GNAT"/>
    <property type="match status" value="1"/>
</dbReference>
<dbReference type="EMBL" id="CP048209">
    <property type="protein sequence ID" value="QHT60809.1"/>
    <property type="molecule type" value="Genomic_DNA"/>
</dbReference>
<accession>A0A6C0G0R9</accession>
<keyword evidence="3" id="KW-1185">Reference proteome</keyword>
<evidence type="ECO:0000259" key="1">
    <source>
        <dbReference type="PROSITE" id="PS51186"/>
    </source>
</evidence>
<gene>
    <name evidence="2" type="ORF">GXP70_13195</name>
</gene>
<evidence type="ECO:0000313" key="2">
    <source>
        <dbReference type="EMBL" id="QHT60809.1"/>
    </source>
</evidence>
<protein>
    <submittedName>
        <fullName evidence="2">GNAT family N-acetyltransferase</fullName>
    </submittedName>
</protein>
<organism evidence="2 3">
    <name type="scientific">Paenibacillus lycopersici</name>
    <dbReference type="NCBI Taxonomy" id="2704462"/>
    <lineage>
        <taxon>Bacteria</taxon>
        <taxon>Bacillati</taxon>
        <taxon>Bacillota</taxon>
        <taxon>Bacilli</taxon>
        <taxon>Bacillales</taxon>
        <taxon>Paenibacillaceae</taxon>
        <taxon>Paenibacillus</taxon>
    </lineage>
</organism>
<dbReference type="InterPro" id="IPR000182">
    <property type="entry name" value="GNAT_dom"/>
</dbReference>
<dbReference type="SUPFAM" id="SSF55729">
    <property type="entry name" value="Acyl-CoA N-acyltransferases (Nat)"/>
    <property type="match status" value="1"/>
</dbReference>
<keyword evidence="2" id="KW-0808">Transferase</keyword>
<proteinExistence type="predicted"/>
<evidence type="ECO:0000313" key="3">
    <source>
        <dbReference type="Proteomes" id="UP000476064"/>
    </source>
</evidence>